<keyword evidence="15 18" id="KW-0472">Membrane</keyword>
<reference evidence="20" key="2">
    <citation type="journal article" date="2016" name="Genome Announc.">
        <title>Draft Genome Sequences of Two Novel Amoeba-Resistant Intranuclear Bacteria, 'Candidatus Berkiella cookevillensis' and 'Candidatus Berkiella aquae'.</title>
        <authorList>
            <person name="Mehari Y.T."/>
            <person name="Arivett B.A."/>
            <person name="Farone A.L."/>
            <person name="Gunderson J.H."/>
            <person name="Farone M.B."/>
        </authorList>
    </citation>
    <scope>NUCLEOTIDE SEQUENCE</scope>
    <source>
        <strain evidence="20">CC99</strain>
    </source>
</reference>
<evidence type="ECO:0000256" key="14">
    <source>
        <dbReference type="ARBA" id="ARBA00023004"/>
    </source>
</evidence>
<evidence type="ECO:0000256" key="12">
    <source>
        <dbReference type="ARBA" id="ARBA00022982"/>
    </source>
</evidence>
<dbReference type="PANTHER" id="PTHR38689:SF1">
    <property type="entry name" value="SUCCINATE DEHYDROGENASE HYDROPHOBIC MEMBRANE ANCHOR SUBUNIT"/>
    <property type="match status" value="1"/>
</dbReference>
<evidence type="ECO:0000256" key="5">
    <source>
        <dbReference type="ARBA" id="ARBA00022448"/>
    </source>
</evidence>
<keyword evidence="12" id="KW-0249">Electron transport</keyword>
<evidence type="ECO:0000256" key="8">
    <source>
        <dbReference type="ARBA" id="ARBA00022532"/>
    </source>
</evidence>
<keyword evidence="21" id="KW-1185">Reference proteome</keyword>
<dbReference type="Pfam" id="PF01127">
    <property type="entry name" value="Sdh_cyt"/>
    <property type="match status" value="1"/>
</dbReference>
<feature type="binding site" evidence="16">
    <location>
        <position position="78"/>
    </location>
    <ligand>
        <name>a ubiquinone</name>
        <dbReference type="ChEBI" id="CHEBI:16389"/>
    </ligand>
</feature>
<dbReference type="GO" id="GO:0017004">
    <property type="term" value="P:cytochrome complex assembly"/>
    <property type="evidence" value="ECO:0007669"/>
    <property type="project" value="TreeGrafter"/>
</dbReference>
<evidence type="ECO:0000256" key="13">
    <source>
        <dbReference type="ARBA" id="ARBA00022989"/>
    </source>
</evidence>
<evidence type="ECO:0000313" key="21">
    <source>
        <dbReference type="Proteomes" id="UP000051494"/>
    </source>
</evidence>
<evidence type="ECO:0000313" key="19">
    <source>
        <dbReference type="EMBL" id="KRG17985.1"/>
    </source>
</evidence>
<keyword evidence="9 17" id="KW-0349">Heme</keyword>
<evidence type="ECO:0000256" key="17">
    <source>
        <dbReference type="PIRSR" id="PIRSR000169-2"/>
    </source>
</evidence>
<comment type="subcellular location">
    <subcellularLocation>
        <location evidence="2">Cell inner membrane</location>
        <topology evidence="2">Multi-pass membrane protein</topology>
    </subcellularLocation>
</comment>
<dbReference type="GO" id="GO:0046872">
    <property type="term" value="F:metal ion binding"/>
    <property type="evidence" value="ECO:0007669"/>
    <property type="project" value="UniProtKB-KW"/>
</dbReference>
<evidence type="ECO:0000256" key="2">
    <source>
        <dbReference type="ARBA" id="ARBA00004429"/>
    </source>
</evidence>
<evidence type="ECO:0000256" key="18">
    <source>
        <dbReference type="SAM" id="Phobius"/>
    </source>
</evidence>
<comment type="cofactor">
    <cofactor evidence="17">
        <name>heme</name>
        <dbReference type="ChEBI" id="CHEBI:30413"/>
    </cofactor>
    <text evidence="17">The heme is bound between the two transmembrane subunits.</text>
</comment>
<evidence type="ECO:0000256" key="16">
    <source>
        <dbReference type="PIRSR" id="PIRSR000169-1"/>
    </source>
</evidence>
<dbReference type="GO" id="GO:0006099">
    <property type="term" value="P:tricarboxylic acid cycle"/>
    <property type="evidence" value="ECO:0007669"/>
    <property type="project" value="UniProtKB-UniPathway"/>
</dbReference>
<feature type="transmembrane region" description="Helical" evidence="18">
    <location>
        <begin position="54"/>
        <end position="74"/>
    </location>
</feature>
<keyword evidence="5" id="KW-0813">Transport</keyword>
<keyword evidence="11 17" id="KW-0479">Metal-binding</keyword>
<proteinExistence type="predicted"/>
<evidence type="ECO:0000256" key="11">
    <source>
        <dbReference type="ARBA" id="ARBA00022723"/>
    </source>
</evidence>
<dbReference type="PIRSF" id="PIRSF000169">
    <property type="entry name" value="SDH_D"/>
    <property type="match status" value="1"/>
</dbReference>
<organism evidence="19">
    <name type="scientific">Candidatus Berkiella cookevillensis</name>
    <dbReference type="NCBI Taxonomy" id="437022"/>
    <lineage>
        <taxon>Bacteria</taxon>
        <taxon>Pseudomonadati</taxon>
        <taxon>Pseudomonadota</taxon>
        <taxon>Gammaproteobacteria</taxon>
        <taxon>Candidatus Berkiellales</taxon>
        <taxon>Candidatus Berkiellaceae</taxon>
        <taxon>Candidatus Berkiella</taxon>
    </lineage>
</organism>
<evidence type="ECO:0000256" key="1">
    <source>
        <dbReference type="ARBA" id="ARBA00004050"/>
    </source>
</evidence>
<comment type="pathway">
    <text evidence="3">Carbohydrate metabolism; tricarboxylic acid cycle.</text>
</comment>
<keyword evidence="10 18" id="KW-0812">Transmembrane</keyword>
<feature type="binding site" description="axial binding residue" evidence="17">
    <location>
        <position position="66"/>
    </location>
    <ligand>
        <name>heme</name>
        <dbReference type="ChEBI" id="CHEBI:30413"/>
        <note>ligand shared with second transmembrane subunit</note>
    </ligand>
    <ligandPart>
        <name>Fe</name>
        <dbReference type="ChEBI" id="CHEBI:18248"/>
    </ligandPart>
</feature>
<dbReference type="UniPathway" id="UPA00223"/>
<dbReference type="OrthoDB" id="5612767at2"/>
<dbReference type="GO" id="GO:0009055">
    <property type="term" value="F:electron transfer activity"/>
    <property type="evidence" value="ECO:0007669"/>
    <property type="project" value="TreeGrafter"/>
</dbReference>
<keyword evidence="7" id="KW-0997">Cell inner membrane</keyword>
<dbReference type="EMBL" id="LKHV02000001">
    <property type="protein sequence ID" value="MCS5709087.1"/>
    <property type="molecule type" value="Genomic_DNA"/>
</dbReference>
<dbReference type="GO" id="GO:0005886">
    <property type="term" value="C:plasma membrane"/>
    <property type="evidence" value="ECO:0007669"/>
    <property type="project" value="UniProtKB-SubCell"/>
</dbReference>
<evidence type="ECO:0000256" key="15">
    <source>
        <dbReference type="ARBA" id="ARBA00023136"/>
    </source>
</evidence>
<evidence type="ECO:0000256" key="7">
    <source>
        <dbReference type="ARBA" id="ARBA00022519"/>
    </source>
</evidence>
<dbReference type="AlphaFoldDB" id="A0A0Q9YNF1"/>
<dbReference type="Gene3D" id="1.20.1300.10">
    <property type="entry name" value="Fumarate reductase/succinate dehydrogenase, transmembrane subunit"/>
    <property type="match status" value="1"/>
</dbReference>
<dbReference type="PANTHER" id="PTHR38689">
    <property type="entry name" value="SUCCINATE DEHYDROGENASE HYDROPHOBIC MEMBRANE ANCHOR SUBUNIT"/>
    <property type="match status" value="1"/>
</dbReference>
<protein>
    <recommendedName>
        <fullName evidence="4">Succinate dehydrogenase hydrophobic membrane anchor subunit</fullName>
    </recommendedName>
</protein>
<dbReference type="GO" id="GO:0020037">
    <property type="term" value="F:heme binding"/>
    <property type="evidence" value="ECO:0007669"/>
    <property type="project" value="InterPro"/>
</dbReference>
<evidence type="ECO:0000256" key="9">
    <source>
        <dbReference type="ARBA" id="ARBA00022617"/>
    </source>
</evidence>
<evidence type="ECO:0000313" key="20">
    <source>
        <dbReference type="EMBL" id="MCS5709087.1"/>
    </source>
</evidence>
<evidence type="ECO:0000256" key="6">
    <source>
        <dbReference type="ARBA" id="ARBA00022475"/>
    </source>
</evidence>
<reference evidence="20" key="3">
    <citation type="submission" date="2021-06" db="EMBL/GenBank/DDBJ databases">
        <title>Genomic Description and Analysis of Intracellular Bacteria, Candidatus Berkiella cookevillensis and Candidatus Berkiella aquae.</title>
        <authorList>
            <person name="Kidane D.T."/>
            <person name="Mehari Y.T."/>
            <person name="Rice F.C."/>
            <person name="Arivett B.A."/>
            <person name="Farone A.L."/>
            <person name="Berk S.G."/>
            <person name="Farone M.B."/>
        </authorList>
    </citation>
    <scope>NUCLEOTIDE SEQUENCE</scope>
    <source>
        <strain evidence="20">CC99</strain>
    </source>
</reference>
<dbReference type="NCBIfam" id="TIGR02968">
    <property type="entry name" value="succ_dehyd_anc"/>
    <property type="match status" value="1"/>
</dbReference>
<comment type="function">
    <text evidence="1">Membrane-anchoring subunit of succinate dehydrogenase (SDH).</text>
</comment>
<sequence length="110" mass="12950">MSFGGTGMRDWLIQRFSAVILSLYTVACLWFLLSHREITFASWYAFFMHPAMKIATLLALVSLSLHAWIGLWTVLTDYVHQTAVRYFLQTIIIVALFAYFFWGFQILYYF</sequence>
<keyword evidence="6" id="KW-1003">Cell membrane</keyword>
<dbReference type="CDD" id="cd03494">
    <property type="entry name" value="SQR_TypeC_SdhD"/>
    <property type="match status" value="1"/>
</dbReference>
<dbReference type="SUPFAM" id="SSF81343">
    <property type="entry name" value="Fumarate reductase respiratory complex transmembrane subunits"/>
    <property type="match status" value="1"/>
</dbReference>
<dbReference type="InterPro" id="IPR034804">
    <property type="entry name" value="SQR/QFR_C/D"/>
</dbReference>
<accession>A0A0Q9YNF1</accession>
<feature type="transmembrane region" description="Helical" evidence="18">
    <location>
        <begin position="86"/>
        <end position="109"/>
    </location>
</feature>
<keyword evidence="8" id="KW-0816">Tricarboxylic acid cycle</keyword>
<name>A0A0Q9YNF1_9GAMM</name>
<reference evidence="19" key="1">
    <citation type="submission" date="2015-09" db="EMBL/GenBank/DDBJ databases">
        <title>Draft Genome Sequences of Two Novel Amoeba-resistant Intranuclear Bacteria, Candidatus Berkiella cookevillensis and Candidatus Berkiella aquae.</title>
        <authorList>
            <person name="Mehari Y.T."/>
            <person name="Arivett B.A."/>
            <person name="Farone A.L."/>
            <person name="Gunderson J.H."/>
            <person name="Farone M.B."/>
        </authorList>
    </citation>
    <scope>NUCLEOTIDE SEQUENCE [LARGE SCALE GENOMIC DNA]</scope>
    <source>
        <strain evidence="19">CC99</strain>
    </source>
</reference>
<feature type="transmembrane region" description="Helical" evidence="18">
    <location>
        <begin position="12"/>
        <end position="33"/>
    </location>
</feature>
<dbReference type="Proteomes" id="UP000051494">
    <property type="component" value="Unassembled WGS sequence"/>
</dbReference>
<gene>
    <name evidence="19" type="primary">sdhD</name>
    <name evidence="20" type="ORF">CC99x_009240</name>
    <name evidence="19" type="ORF">CC99x_01941</name>
</gene>
<evidence type="ECO:0000256" key="4">
    <source>
        <dbReference type="ARBA" id="ARBA00019425"/>
    </source>
</evidence>
<dbReference type="EMBL" id="LKHV01000010">
    <property type="protein sequence ID" value="KRG17985.1"/>
    <property type="molecule type" value="Genomic_DNA"/>
</dbReference>
<keyword evidence="13 18" id="KW-1133">Transmembrane helix</keyword>
<comment type="caution">
    <text evidence="19">The sequence shown here is derived from an EMBL/GenBank/DDBJ whole genome shotgun (WGS) entry which is preliminary data.</text>
</comment>
<dbReference type="InterPro" id="IPR000701">
    <property type="entry name" value="SuccDH_FuR_B_TM-su"/>
</dbReference>
<keyword evidence="14 17" id="KW-0408">Iron</keyword>
<evidence type="ECO:0000256" key="10">
    <source>
        <dbReference type="ARBA" id="ARBA00022692"/>
    </source>
</evidence>
<dbReference type="RefSeq" id="WP_057625049.1">
    <property type="nucleotide sequence ID" value="NZ_LKHV02000001.1"/>
</dbReference>
<evidence type="ECO:0000256" key="3">
    <source>
        <dbReference type="ARBA" id="ARBA00005163"/>
    </source>
</evidence>
<dbReference type="STRING" id="437022.CC99x_01941"/>
<dbReference type="InterPro" id="IPR014312">
    <property type="entry name" value="Succ_DH_anchor"/>
</dbReference>